<dbReference type="PROSITE" id="PS50893">
    <property type="entry name" value="ABC_TRANSPORTER_2"/>
    <property type="match status" value="1"/>
</dbReference>
<keyword evidence="3" id="KW-1003">Cell membrane</keyword>
<evidence type="ECO:0000256" key="5">
    <source>
        <dbReference type="ARBA" id="ARBA00022840"/>
    </source>
</evidence>
<evidence type="ECO:0000256" key="1">
    <source>
        <dbReference type="ARBA" id="ARBA00005417"/>
    </source>
</evidence>
<keyword evidence="4" id="KW-0547">Nucleotide-binding</keyword>
<evidence type="ECO:0000256" key="2">
    <source>
        <dbReference type="ARBA" id="ARBA00022448"/>
    </source>
</evidence>
<keyword evidence="13" id="KW-1185">Reference proteome</keyword>
<dbReference type="RefSeq" id="WP_091633154.1">
    <property type="nucleotide sequence ID" value="NZ_FNYW01000005.1"/>
</dbReference>
<comment type="catalytic activity">
    <reaction evidence="9">
        <text>ATP + H2O = ADP + phosphate + H(+)</text>
        <dbReference type="Rhea" id="RHEA:13065"/>
        <dbReference type="ChEBI" id="CHEBI:15377"/>
        <dbReference type="ChEBI" id="CHEBI:15378"/>
        <dbReference type="ChEBI" id="CHEBI:30616"/>
        <dbReference type="ChEBI" id="CHEBI:43474"/>
        <dbReference type="ChEBI" id="CHEBI:456216"/>
    </reaction>
</comment>
<evidence type="ECO:0000256" key="9">
    <source>
        <dbReference type="ARBA" id="ARBA00049360"/>
    </source>
</evidence>
<dbReference type="Proteomes" id="UP000198564">
    <property type="component" value="Unassembled WGS sequence"/>
</dbReference>
<dbReference type="FunFam" id="3.40.50.300:FF:000056">
    <property type="entry name" value="Cell division ATP-binding protein FtsE"/>
    <property type="match status" value="1"/>
</dbReference>
<keyword evidence="8" id="KW-0472">Membrane</keyword>
<dbReference type="Pfam" id="PF00005">
    <property type="entry name" value="ABC_tran"/>
    <property type="match status" value="1"/>
</dbReference>
<dbReference type="GO" id="GO:0005524">
    <property type="term" value="F:ATP binding"/>
    <property type="evidence" value="ECO:0007669"/>
    <property type="project" value="UniProtKB-KW"/>
</dbReference>
<evidence type="ECO:0000259" key="11">
    <source>
        <dbReference type="PROSITE" id="PS50893"/>
    </source>
</evidence>
<dbReference type="STRING" id="1130080.SAMN04488113_10548"/>
<name>A0A1H6RY04_9LACT</name>
<dbReference type="EMBL" id="FNYW01000005">
    <property type="protein sequence ID" value="SEI60818.1"/>
    <property type="molecule type" value="Genomic_DNA"/>
</dbReference>
<dbReference type="PANTHER" id="PTHR43166:SF30">
    <property type="entry name" value="METHIONINE IMPORT ATP-BINDING PROTEIN METN"/>
    <property type="match status" value="1"/>
</dbReference>
<dbReference type="PANTHER" id="PTHR43166">
    <property type="entry name" value="AMINO ACID IMPORT ATP-BINDING PROTEIN"/>
    <property type="match status" value="1"/>
</dbReference>
<proteinExistence type="inferred from homology"/>
<gene>
    <name evidence="12" type="ORF">SAMN04488113_10548</name>
</gene>
<keyword evidence="7" id="KW-0029">Amino-acid transport</keyword>
<evidence type="ECO:0000256" key="8">
    <source>
        <dbReference type="ARBA" id="ARBA00023136"/>
    </source>
</evidence>
<reference evidence="13" key="1">
    <citation type="submission" date="2016-10" db="EMBL/GenBank/DDBJ databases">
        <authorList>
            <person name="Varghese N."/>
            <person name="Submissions S."/>
        </authorList>
    </citation>
    <scope>NUCLEOTIDE SEQUENCE [LARGE SCALE GENOMIC DNA]</scope>
    <source>
        <strain evidence="13">DSM 25751</strain>
    </source>
</reference>
<dbReference type="InterPro" id="IPR027417">
    <property type="entry name" value="P-loop_NTPase"/>
</dbReference>
<comment type="similarity">
    <text evidence="1">Belongs to the ABC transporter superfamily.</text>
</comment>
<dbReference type="SUPFAM" id="SSF52540">
    <property type="entry name" value="P-loop containing nucleoside triphosphate hydrolases"/>
    <property type="match status" value="1"/>
</dbReference>
<dbReference type="GO" id="GO:0006865">
    <property type="term" value="P:amino acid transport"/>
    <property type="evidence" value="ECO:0007669"/>
    <property type="project" value="UniProtKB-KW"/>
</dbReference>
<organism evidence="12 13">
    <name type="scientific">Alkalibacterium gilvum</name>
    <dbReference type="NCBI Taxonomy" id="1130080"/>
    <lineage>
        <taxon>Bacteria</taxon>
        <taxon>Bacillati</taxon>
        <taxon>Bacillota</taxon>
        <taxon>Bacilli</taxon>
        <taxon>Lactobacillales</taxon>
        <taxon>Carnobacteriaceae</taxon>
        <taxon>Alkalibacterium</taxon>
    </lineage>
</organism>
<dbReference type="InterPro" id="IPR003439">
    <property type="entry name" value="ABC_transporter-like_ATP-bd"/>
</dbReference>
<dbReference type="InterPro" id="IPR050086">
    <property type="entry name" value="MetN_ABC_transporter-like"/>
</dbReference>
<dbReference type="GO" id="GO:0016887">
    <property type="term" value="F:ATP hydrolysis activity"/>
    <property type="evidence" value="ECO:0007669"/>
    <property type="project" value="InterPro"/>
</dbReference>
<feature type="domain" description="ABC transporter" evidence="11">
    <location>
        <begin position="2"/>
        <end position="238"/>
    </location>
</feature>
<protein>
    <submittedName>
        <fullName evidence="12">D-methionine transport system ATP-binding protein</fullName>
    </submittedName>
</protein>
<evidence type="ECO:0000256" key="4">
    <source>
        <dbReference type="ARBA" id="ARBA00022741"/>
    </source>
</evidence>
<dbReference type="AlphaFoldDB" id="A0A1H6RY04"/>
<dbReference type="PROSITE" id="PS00211">
    <property type="entry name" value="ABC_TRANSPORTER_1"/>
    <property type="match status" value="1"/>
</dbReference>
<dbReference type="OrthoDB" id="9802264at2"/>
<dbReference type="GO" id="GO:0005886">
    <property type="term" value="C:plasma membrane"/>
    <property type="evidence" value="ECO:0007669"/>
    <property type="project" value="UniProtKB-ARBA"/>
</dbReference>
<dbReference type="SMART" id="SM00382">
    <property type="entry name" value="AAA"/>
    <property type="match status" value="1"/>
</dbReference>
<dbReference type="InterPro" id="IPR003593">
    <property type="entry name" value="AAA+_ATPase"/>
</dbReference>
<evidence type="ECO:0000313" key="13">
    <source>
        <dbReference type="Proteomes" id="UP000198564"/>
    </source>
</evidence>
<dbReference type="Gene3D" id="3.40.50.300">
    <property type="entry name" value="P-loop containing nucleotide triphosphate hydrolases"/>
    <property type="match status" value="1"/>
</dbReference>
<evidence type="ECO:0000256" key="10">
    <source>
        <dbReference type="ARBA" id="ARBA00055994"/>
    </source>
</evidence>
<evidence type="ECO:0000256" key="7">
    <source>
        <dbReference type="ARBA" id="ARBA00022970"/>
    </source>
</evidence>
<keyword evidence="6" id="KW-1278">Translocase</keyword>
<accession>A0A1H6RY04</accession>
<sequence length="245" mass="27207">MIEFDSVTKIFQEKDRVFTALSDISLSISKGEAFGIAGKSGAGKSTLLRMINALEEPTSGTVTIEDTTLNNVNKIHLRSLKKRTGMVFQQFNLLYNKTVAENVHLPLELHNHPTHLTVEEALHFVGLKDKKDQYPSQLSGGQKQRVGIARALITRPDILLCDEPTSALDQNTTEEIVQVLKKAHKAFDMTIVVVTHDLLVIKALCQRAAVLENGELETIIDVSQSNKQTADRPYYERAIEVLGSD</sequence>
<evidence type="ECO:0000256" key="3">
    <source>
        <dbReference type="ARBA" id="ARBA00022475"/>
    </source>
</evidence>
<evidence type="ECO:0000256" key="6">
    <source>
        <dbReference type="ARBA" id="ARBA00022967"/>
    </source>
</evidence>
<dbReference type="InterPro" id="IPR017871">
    <property type="entry name" value="ABC_transporter-like_CS"/>
</dbReference>
<comment type="function">
    <text evidence="10">Part of the ABC transporter FtsEX involved in cellular division. Has ATPase activity. Essential for cell division and viability.</text>
</comment>
<keyword evidence="5 12" id="KW-0067">ATP-binding</keyword>
<keyword evidence="2" id="KW-0813">Transport</keyword>
<evidence type="ECO:0000313" key="12">
    <source>
        <dbReference type="EMBL" id="SEI60818.1"/>
    </source>
</evidence>